<dbReference type="OrthoDB" id="2194912at2"/>
<keyword evidence="3" id="KW-0645">Protease</keyword>
<dbReference type="NCBIfam" id="NF046050">
    <property type="entry name" value="CPBP_fam_MroQ"/>
    <property type="match status" value="1"/>
</dbReference>
<sequence>MSRVSISILTIVIYLLAQFGPLILKGLGFYNGMSDKELLTANMYTQVILFIIAAIIIIFLHNFIRNPLRLERPPREEKRYVILWAVAGYVAVMMAQMLTNIINILLGAPQSSENTENLMKIARQFPMFIILISIVGPMLEEFVFRKVIFGEIYNMIRGYNKLAFILAAVVSSTIFSFAHSDPSHFLTYFVLGIILAGFYVYTKRIWVSILIHMMMNGTVVLMQIVIGPDKIKSLQEQTSFILHFIF</sequence>
<feature type="transmembrane region" description="Helical" evidence="1">
    <location>
        <begin position="185"/>
        <end position="202"/>
    </location>
</feature>
<evidence type="ECO:0000259" key="2">
    <source>
        <dbReference type="Pfam" id="PF02517"/>
    </source>
</evidence>
<keyword evidence="4" id="KW-1185">Reference proteome</keyword>
<dbReference type="AlphaFoldDB" id="A0A2K4FCU2"/>
<feature type="transmembrane region" description="Helical" evidence="1">
    <location>
        <begin position="209"/>
        <end position="226"/>
    </location>
</feature>
<dbReference type="RefSeq" id="WP_103371629.1">
    <property type="nucleotide sequence ID" value="NZ_CBCRVO010000004.1"/>
</dbReference>
<protein>
    <submittedName>
        <fullName evidence="3">CPBP family intramembrane metalloprotease</fullName>
    </submittedName>
</protein>
<evidence type="ECO:0000256" key="1">
    <source>
        <dbReference type="SAM" id="Phobius"/>
    </source>
</evidence>
<organism evidence="3 4">
    <name type="scientific">Staphylococcus argensis</name>
    <dbReference type="NCBI Taxonomy" id="1607738"/>
    <lineage>
        <taxon>Bacteria</taxon>
        <taxon>Bacillati</taxon>
        <taxon>Bacillota</taxon>
        <taxon>Bacilli</taxon>
        <taxon>Bacillales</taxon>
        <taxon>Staphylococcaceae</taxon>
        <taxon>Staphylococcus</taxon>
    </lineage>
</organism>
<dbReference type="PANTHER" id="PTHR36435:SF6">
    <property type="entry name" value="ABORTIVE INFECTION PROTEIN"/>
    <property type="match status" value="1"/>
</dbReference>
<evidence type="ECO:0000313" key="4">
    <source>
        <dbReference type="Proteomes" id="UP000242712"/>
    </source>
</evidence>
<feature type="transmembrane region" description="Helical" evidence="1">
    <location>
        <begin position="125"/>
        <end position="142"/>
    </location>
</feature>
<dbReference type="GeneID" id="98297976"/>
<keyword evidence="1" id="KW-1133">Transmembrane helix</keyword>
<name>A0A2K4FCU2_9STAP</name>
<proteinExistence type="predicted"/>
<accession>A0A2K4FCU2</accession>
<keyword evidence="3" id="KW-0378">Hydrolase</keyword>
<evidence type="ECO:0000313" key="3">
    <source>
        <dbReference type="EMBL" id="POA09121.1"/>
    </source>
</evidence>
<dbReference type="GO" id="GO:0006508">
    <property type="term" value="P:proteolysis"/>
    <property type="evidence" value="ECO:0007669"/>
    <property type="project" value="UniProtKB-KW"/>
</dbReference>
<feature type="transmembrane region" description="Helical" evidence="1">
    <location>
        <begin position="81"/>
        <end position="105"/>
    </location>
</feature>
<feature type="transmembrane region" description="Helical" evidence="1">
    <location>
        <begin position="162"/>
        <end position="179"/>
    </location>
</feature>
<dbReference type="InterPro" id="IPR052710">
    <property type="entry name" value="CAAX_protease"/>
</dbReference>
<keyword evidence="3" id="KW-0482">Metalloprotease</keyword>
<dbReference type="Proteomes" id="UP000242712">
    <property type="component" value="Unassembled WGS sequence"/>
</dbReference>
<dbReference type="GO" id="GO:0004175">
    <property type="term" value="F:endopeptidase activity"/>
    <property type="evidence" value="ECO:0007669"/>
    <property type="project" value="UniProtKB-ARBA"/>
</dbReference>
<feature type="transmembrane region" description="Helical" evidence="1">
    <location>
        <begin position="43"/>
        <end position="60"/>
    </location>
</feature>
<dbReference type="PANTHER" id="PTHR36435">
    <property type="entry name" value="SLR1288 PROTEIN"/>
    <property type="match status" value="1"/>
</dbReference>
<gene>
    <name evidence="3" type="ORF">CD039_06400</name>
</gene>
<reference evidence="3 4" key="1">
    <citation type="submission" date="2017-08" db="EMBL/GenBank/DDBJ databases">
        <title>Draft genome sequences of 64 type strains of genus Staph aureus.</title>
        <authorList>
            <person name="Cole K."/>
            <person name="Golubchik T."/>
            <person name="Russell J."/>
            <person name="Foster D."/>
            <person name="Llewelyn M."/>
            <person name="Wilson D."/>
            <person name="Crook D."/>
            <person name="Paul J."/>
        </authorList>
    </citation>
    <scope>NUCLEOTIDE SEQUENCE [LARGE SCALE GENOMIC DNA]</scope>
    <source>
        <strain evidence="3 4">DSM 29875</strain>
    </source>
</reference>
<dbReference type="Pfam" id="PF02517">
    <property type="entry name" value="Rce1-like"/>
    <property type="match status" value="1"/>
</dbReference>
<feature type="domain" description="CAAX prenyl protease 2/Lysostaphin resistance protein A-like" evidence="2">
    <location>
        <begin position="125"/>
        <end position="217"/>
    </location>
</feature>
<dbReference type="InterPro" id="IPR003675">
    <property type="entry name" value="Rce1/LyrA-like_dom"/>
</dbReference>
<dbReference type="GO" id="GO:0080120">
    <property type="term" value="P:CAAX-box protein maturation"/>
    <property type="evidence" value="ECO:0007669"/>
    <property type="project" value="UniProtKB-ARBA"/>
</dbReference>
<keyword evidence="1" id="KW-0812">Transmembrane</keyword>
<dbReference type="GO" id="GO:0008237">
    <property type="term" value="F:metallopeptidase activity"/>
    <property type="evidence" value="ECO:0007669"/>
    <property type="project" value="UniProtKB-KW"/>
</dbReference>
<keyword evidence="1" id="KW-0472">Membrane</keyword>
<comment type="caution">
    <text evidence="3">The sequence shown here is derived from an EMBL/GenBank/DDBJ whole genome shotgun (WGS) entry which is preliminary data.</text>
</comment>
<dbReference type="EMBL" id="PPPX01000004">
    <property type="protein sequence ID" value="POA09121.1"/>
    <property type="molecule type" value="Genomic_DNA"/>
</dbReference>